<reference evidence="1 2" key="1">
    <citation type="submission" date="2019-08" db="EMBL/GenBank/DDBJ databases">
        <title>Whole genome of Aphis craccivora.</title>
        <authorList>
            <person name="Voronova N.V."/>
            <person name="Shulinski R.S."/>
            <person name="Bandarenka Y.V."/>
            <person name="Zhorov D.G."/>
            <person name="Warner D."/>
        </authorList>
    </citation>
    <scope>NUCLEOTIDE SEQUENCE [LARGE SCALE GENOMIC DNA]</scope>
    <source>
        <strain evidence="1">180601</strain>
        <tissue evidence="1">Whole Body</tissue>
    </source>
</reference>
<dbReference type="Proteomes" id="UP000478052">
    <property type="component" value="Unassembled WGS sequence"/>
</dbReference>
<evidence type="ECO:0000313" key="1">
    <source>
        <dbReference type="EMBL" id="KAF0748441.1"/>
    </source>
</evidence>
<dbReference type="OrthoDB" id="6615917at2759"/>
<gene>
    <name evidence="1" type="ORF">FWK35_00027436</name>
</gene>
<comment type="caution">
    <text evidence="1">The sequence shown here is derived from an EMBL/GenBank/DDBJ whole genome shotgun (WGS) entry which is preliminary data.</text>
</comment>
<accession>A0A6G0Y3J9</accession>
<name>A0A6G0Y3J9_APHCR</name>
<evidence type="ECO:0000313" key="2">
    <source>
        <dbReference type="Proteomes" id="UP000478052"/>
    </source>
</evidence>
<proteinExistence type="predicted"/>
<organism evidence="1 2">
    <name type="scientific">Aphis craccivora</name>
    <name type="common">Cowpea aphid</name>
    <dbReference type="NCBI Taxonomy" id="307492"/>
    <lineage>
        <taxon>Eukaryota</taxon>
        <taxon>Metazoa</taxon>
        <taxon>Ecdysozoa</taxon>
        <taxon>Arthropoda</taxon>
        <taxon>Hexapoda</taxon>
        <taxon>Insecta</taxon>
        <taxon>Pterygota</taxon>
        <taxon>Neoptera</taxon>
        <taxon>Paraneoptera</taxon>
        <taxon>Hemiptera</taxon>
        <taxon>Sternorrhyncha</taxon>
        <taxon>Aphidomorpha</taxon>
        <taxon>Aphidoidea</taxon>
        <taxon>Aphididae</taxon>
        <taxon>Aphidini</taxon>
        <taxon>Aphis</taxon>
        <taxon>Aphis</taxon>
    </lineage>
</organism>
<sequence>MADVISVPANEAICIKNECDDPEINVIALKLKKNFQKNTSATTTQLSTYPVDVYINRVGRAVILFIAPISQKNNQDKLPKDSEDIESINGIFSWNVIAGYHVPCITRVINVRSHFNTDSYANILNEINIKHCDVCYEKLQCNSTPSLSEKCCFICINSESVVLHCLKDGHKYVVFFYFEIKTENLRYRAVKLENWDLAYLKFCCIVQSNLT</sequence>
<keyword evidence="2" id="KW-1185">Reference proteome</keyword>
<dbReference type="AlphaFoldDB" id="A0A6G0Y3J9"/>
<protein>
    <submittedName>
        <fullName evidence="1">Uncharacterized protein</fullName>
    </submittedName>
</protein>
<dbReference type="EMBL" id="VUJU01006472">
    <property type="protein sequence ID" value="KAF0748441.1"/>
    <property type="molecule type" value="Genomic_DNA"/>
</dbReference>